<dbReference type="KEGG" id="bcom:BAUCODRAFT_348615"/>
<dbReference type="EMBL" id="KB445551">
    <property type="protein sequence ID" value="EMC99756.1"/>
    <property type="molecule type" value="Genomic_DNA"/>
</dbReference>
<evidence type="ECO:0000313" key="2">
    <source>
        <dbReference type="Proteomes" id="UP000011761"/>
    </source>
</evidence>
<keyword evidence="2" id="KW-1185">Reference proteome</keyword>
<protein>
    <submittedName>
        <fullName evidence="1">Uncharacterized protein</fullName>
    </submittedName>
</protein>
<dbReference type="HOGENOM" id="CLU_1948444_0_0_1"/>
<gene>
    <name evidence="1" type="ORF">BAUCODRAFT_348615</name>
</gene>
<dbReference type="Proteomes" id="UP000011761">
    <property type="component" value="Unassembled WGS sequence"/>
</dbReference>
<dbReference type="AlphaFoldDB" id="M2MSB8"/>
<accession>M2MSB8</accession>
<proteinExistence type="predicted"/>
<name>M2MSB8_BAUPA</name>
<organism evidence="1 2">
    <name type="scientific">Baudoinia panamericana (strain UAMH 10762)</name>
    <name type="common">Angels' share fungus</name>
    <name type="synonym">Baudoinia compniacensis (strain UAMH 10762)</name>
    <dbReference type="NCBI Taxonomy" id="717646"/>
    <lineage>
        <taxon>Eukaryota</taxon>
        <taxon>Fungi</taxon>
        <taxon>Dikarya</taxon>
        <taxon>Ascomycota</taxon>
        <taxon>Pezizomycotina</taxon>
        <taxon>Dothideomycetes</taxon>
        <taxon>Dothideomycetidae</taxon>
        <taxon>Mycosphaerellales</taxon>
        <taxon>Teratosphaeriaceae</taxon>
        <taxon>Baudoinia</taxon>
    </lineage>
</organism>
<dbReference type="GeneID" id="19112545"/>
<sequence length="129" mass="13982">MRFAPPTPMPDVCHIHSVFGERSRTVSLAGSHPTNSMKSMTLSCALSKLPCEAASAKSANDNEQSSRVQAAPHMGACSSPKACVAAPLWQQTMRTRCSTFWTSQMYERRSSGRSTLAAAARCPMSERMV</sequence>
<dbReference type="RefSeq" id="XP_007673319.1">
    <property type="nucleotide sequence ID" value="XM_007675129.1"/>
</dbReference>
<reference evidence="1 2" key="1">
    <citation type="journal article" date="2012" name="PLoS Pathog.">
        <title>Diverse lifestyles and strategies of plant pathogenesis encoded in the genomes of eighteen Dothideomycetes fungi.</title>
        <authorList>
            <person name="Ohm R.A."/>
            <person name="Feau N."/>
            <person name="Henrissat B."/>
            <person name="Schoch C.L."/>
            <person name="Horwitz B.A."/>
            <person name="Barry K.W."/>
            <person name="Condon B.J."/>
            <person name="Copeland A.C."/>
            <person name="Dhillon B."/>
            <person name="Glaser F."/>
            <person name="Hesse C.N."/>
            <person name="Kosti I."/>
            <person name="LaButti K."/>
            <person name="Lindquist E.A."/>
            <person name="Lucas S."/>
            <person name="Salamov A.A."/>
            <person name="Bradshaw R.E."/>
            <person name="Ciuffetti L."/>
            <person name="Hamelin R.C."/>
            <person name="Kema G.H.J."/>
            <person name="Lawrence C."/>
            <person name="Scott J.A."/>
            <person name="Spatafora J.W."/>
            <person name="Turgeon B.G."/>
            <person name="de Wit P.J.G.M."/>
            <person name="Zhong S."/>
            <person name="Goodwin S.B."/>
            <person name="Grigoriev I.V."/>
        </authorList>
    </citation>
    <scope>NUCLEOTIDE SEQUENCE [LARGE SCALE GENOMIC DNA]</scope>
    <source>
        <strain evidence="1 2">UAMH 10762</strain>
    </source>
</reference>
<evidence type="ECO:0000313" key="1">
    <source>
        <dbReference type="EMBL" id="EMC99756.1"/>
    </source>
</evidence>